<dbReference type="OrthoDB" id="24041at2"/>
<evidence type="ECO:0000256" key="1">
    <source>
        <dbReference type="SAM" id="MobiDB-lite"/>
    </source>
</evidence>
<evidence type="ECO:0000313" key="2">
    <source>
        <dbReference type="EMBL" id="SAK72754.1"/>
    </source>
</evidence>
<dbReference type="Proteomes" id="UP000054851">
    <property type="component" value="Unassembled WGS sequence"/>
</dbReference>
<reference evidence="2" key="1">
    <citation type="submission" date="2016-01" db="EMBL/GenBank/DDBJ databases">
        <authorList>
            <person name="Peeters C."/>
        </authorList>
    </citation>
    <scope>NUCLEOTIDE SEQUENCE</scope>
    <source>
        <strain evidence="2">LMG 29322</strain>
    </source>
</reference>
<accession>A0A158BRP4</accession>
<comment type="caution">
    <text evidence="2">The sequence shown here is derived from an EMBL/GenBank/DDBJ whole genome shotgun (WGS) entry which is preliminary data.</text>
</comment>
<feature type="region of interest" description="Disordered" evidence="1">
    <location>
        <begin position="40"/>
        <end position="63"/>
    </location>
</feature>
<keyword evidence="3" id="KW-1185">Reference proteome</keyword>
<dbReference type="EMBL" id="FCOA02000014">
    <property type="protein sequence ID" value="SAK72754.1"/>
    <property type="molecule type" value="Genomic_DNA"/>
</dbReference>
<organism evidence="2 3">
    <name type="scientific">Caballeronia hypogeia</name>
    <dbReference type="NCBI Taxonomy" id="1777140"/>
    <lineage>
        <taxon>Bacteria</taxon>
        <taxon>Pseudomonadati</taxon>
        <taxon>Pseudomonadota</taxon>
        <taxon>Betaproteobacteria</taxon>
        <taxon>Burkholderiales</taxon>
        <taxon>Burkholderiaceae</taxon>
        <taxon>Caballeronia</taxon>
    </lineage>
</organism>
<dbReference type="AlphaFoldDB" id="A0A158BRP4"/>
<sequence length="106" mass="11299">MSVGLASLHRAVARRVFGYRARSEVRKGAALTVRGASGRLSAGNAASHSRRAHGPTPRDYSHSGADIAFYRRDLGVVVVKPATEPDPAVNLDWRFLGSASGQTTCH</sequence>
<protein>
    <submittedName>
        <fullName evidence="2">Uncharacterized protein</fullName>
    </submittedName>
</protein>
<proteinExistence type="predicted"/>
<evidence type="ECO:0000313" key="3">
    <source>
        <dbReference type="Proteomes" id="UP000054851"/>
    </source>
</evidence>
<gene>
    <name evidence="2" type="ORF">AWB79_04120</name>
</gene>
<dbReference type="RefSeq" id="WP_157695810.1">
    <property type="nucleotide sequence ID" value="NZ_FCOA02000014.1"/>
</dbReference>
<name>A0A158BRP4_9BURK</name>